<evidence type="ECO:0000256" key="3">
    <source>
        <dbReference type="ARBA" id="ARBA00008061"/>
    </source>
</evidence>
<evidence type="ECO:0000256" key="4">
    <source>
        <dbReference type="ARBA" id="ARBA00012268"/>
    </source>
</evidence>
<keyword evidence="7 14" id="KW-0378">Hydrolase</keyword>
<dbReference type="OrthoDB" id="226102at2"/>
<dbReference type="EC" id="3.2.1.141" evidence="4 13"/>
<evidence type="ECO:0000313" key="20">
    <source>
        <dbReference type="Proteomes" id="UP000325286"/>
    </source>
</evidence>
<comment type="similarity">
    <text evidence="3 14">Belongs to the glycosyl hydrolase 13 family.</text>
</comment>
<accession>A0A5B9QU29</accession>
<keyword evidence="6" id="KW-0963">Cytoplasm</keyword>
<dbReference type="SMART" id="SM00642">
    <property type="entry name" value="Aamy"/>
    <property type="match status" value="1"/>
</dbReference>
<dbReference type="Pfam" id="PF02922">
    <property type="entry name" value="CBM_48"/>
    <property type="match status" value="1"/>
</dbReference>
<dbReference type="InterPro" id="IPR004193">
    <property type="entry name" value="Glyco_hydro_13_N"/>
</dbReference>
<evidence type="ECO:0000256" key="17">
    <source>
        <dbReference type="PIRSR" id="PIRSR006337-3"/>
    </source>
</evidence>
<evidence type="ECO:0000256" key="14">
    <source>
        <dbReference type="PIRNR" id="PIRNR006337"/>
    </source>
</evidence>
<dbReference type="Gene3D" id="2.60.40.10">
    <property type="entry name" value="Immunoglobulins"/>
    <property type="match status" value="1"/>
</dbReference>
<comment type="pathway">
    <text evidence="2 14">Glycan biosynthesis; trehalose biosynthesis.</text>
</comment>
<dbReference type="SUPFAM" id="SSF51445">
    <property type="entry name" value="(Trans)glycosidases"/>
    <property type="match status" value="1"/>
</dbReference>
<dbReference type="RefSeq" id="WP_068140816.1">
    <property type="nucleotide sequence ID" value="NZ_CP042914.1"/>
</dbReference>
<dbReference type="Gene3D" id="1.10.10.760">
    <property type="entry name" value="E-set domains of sugar-utilizing enzymes"/>
    <property type="match status" value="1"/>
</dbReference>
<dbReference type="InterPro" id="IPR006047">
    <property type="entry name" value="GH13_cat_dom"/>
</dbReference>
<keyword evidence="8" id="KW-0119">Carbohydrate metabolism</keyword>
<evidence type="ECO:0000313" key="19">
    <source>
        <dbReference type="EMBL" id="QEG42567.1"/>
    </source>
</evidence>
<dbReference type="Pfam" id="PF00128">
    <property type="entry name" value="Alpha-amylase"/>
    <property type="match status" value="1"/>
</dbReference>
<keyword evidence="20" id="KW-1185">Reference proteome</keyword>
<evidence type="ECO:0000256" key="16">
    <source>
        <dbReference type="PIRSR" id="PIRSR006337-2"/>
    </source>
</evidence>
<dbReference type="InterPro" id="IPR012768">
    <property type="entry name" value="Trehalose_TreZ"/>
</dbReference>
<dbReference type="PIRSF" id="PIRSF006337">
    <property type="entry name" value="Trehalose_TreZ"/>
    <property type="match status" value="1"/>
</dbReference>
<dbReference type="InterPro" id="IPR017853">
    <property type="entry name" value="GH"/>
</dbReference>
<dbReference type="KEGG" id="rul:UC8_46070"/>
<evidence type="ECO:0000259" key="18">
    <source>
        <dbReference type="SMART" id="SM00642"/>
    </source>
</evidence>
<evidence type="ECO:0000256" key="8">
    <source>
        <dbReference type="ARBA" id="ARBA00023277"/>
    </source>
</evidence>
<feature type="binding site" evidence="16">
    <location>
        <begin position="324"/>
        <end position="328"/>
    </location>
    <ligand>
        <name>substrate</name>
    </ligand>
</feature>
<dbReference type="AlphaFoldDB" id="A0A5B9QU29"/>
<dbReference type="InterPro" id="IPR014756">
    <property type="entry name" value="Ig_E-set"/>
</dbReference>
<evidence type="ECO:0000256" key="13">
    <source>
        <dbReference type="NCBIfam" id="TIGR02402"/>
    </source>
</evidence>
<comment type="subcellular location">
    <subcellularLocation>
        <location evidence="1 15">Cytoplasm</location>
    </subcellularLocation>
</comment>
<evidence type="ECO:0000256" key="7">
    <source>
        <dbReference type="ARBA" id="ARBA00022801"/>
    </source>
</evidence>
<dbReference type="GO" id="GO:0005992">
    <property type="term" value="P:trehalose biosynthetic process"/>
    <property type="evidence" value="ECO:0007669"/>
    <property type="project" value="UniProtKB-UniRule"/>
</dbReference>
<feature type="active site" description="Nucleophile" evidence="15">
    <location>
        <position position="262"/>
    </location>
</feature>
<feature type="binding site" evidence="16">
    <location>
        <begin position="393"/>
        <end position="398"/>
    </location>
    <ligand>
        <name>substrate</name>
    </ligand>
</feature>
<evidence type="ECO:0000256" key="15">
    <source>
        <dbReference type="PIRSR" id="PIRSR006337-1"/>
    </source>
</evidence>
<dbReference type="GO" id="GO:0033942">
    <property type="term" value="F:4-alpha-D-(1-&gt;4)-alpha-D-glucanotrehalose trehalohydrolase activity"/>
    <property type="evidence" value="ECO:0007669"/>
    <property type="project" value="UniProtKB-EC"/>
</dbReference>
<name>A0A5B9QU29_9BACT</name>
<dbReference type="NCBIfam" id="TIGR02402">
    <property type="entry name" value="trehalose_TreZ"/>
    <property type="match status" value="1"/>
</dbReference>
<feature type="site" description="Transition state stabilizer" evidence="17">
    <location>
        <position position="394"/>
    </location>
</feature>
<feature type="domain" description="Glycosyl hydrolase family 13 catalytic" evidence="18">
    <location>
        <begin position="95"/>
        <end position="461"/>
    </location>
</feature>
<evidence type="ECO:0000256" key="10">
    <source>
        <dbReference type="ARBA" id="ARBA00032057"/>
    </source>
</evidence>
<dbReference type="InterPro" id="IPR013783">
    <property type="entry name" value="Ig-like_fold"/>
</dbReference>
<dbReference type="SUPFAM" id="SSF81296">
    <property type="entry name" value="E set domains"/>
    <property type="match status" value="1"/>
</dbReference>
<dbReference type="PANTHER" id="PTHR43651:SF11">
    <property type="entry name" value="MALTO-OLIGOSYLTREHALOSE TREHALOHYDROLASE"/>
    <property type="match status" value="1"/>
</dbReference>
<evidence type="ECO:0000256" key="6">
    <source>
        <dbReference type="ARBA" id="ARBA00022490"/>
    </source>
</evidence>
<proteinExistence type="inferred from homology"/>
<organism evidence="19 20">
    <name type="scientific">Roseimaritima ulvae</name>
    <dbReference type="NCBI Taxonomy" id="980254"/>
    <lineage>
        <taxon>Bacteria</taxon>
        <taxon>Pseudomonadati</taxon>
        <taxon>Planctomycetota</taxon>
        <taxon>Planctomycetia</taxon>
        <taxon>Pirellulales</taxon>
        <taxon>Pirellulaceae</taxon>
        <taxon>Roseimaritima</taxon>
    </lineage>
</organism>
<dbReference type="Proteomes" id="UP000325286">
    <property type="component" value="Chromosome"/>
</dbReference>
<keyword evidence="9 14" id="KW-0326">Glycosidase</keyword>
<feature type="binding site" evidence="16">
    <location>
        <begin position="260"/>
        <end position="265"/>
    </location>
    <ligand>
        <name>substrate</name>
    </ligand>
</feature>
<feature type="active site" description="Proton donor" evidence="15">
    <location>
        <position position="299"/>
    </location>
</feature>
<dbReference type="CDD" id="cd02853">
    <property type="entry name" value="E_set_MTHase_like_N"/>
    <property type="match status" value="1"/>
</dbReference>
<evidence type="ECO:0000256" key="11">
    <source>
        <dbReference type="ARBA" id="ARBA00033284"/>
    </source>
</evidence>
<protein>
    <recommendedName>
        <fullName evidence="5 13">Malto-oligosyltrehalose trehalohydrolase</fullName>
        <shortName evidence="14">MTHase</shortName>
        <ecNumber evidence="4 13">3.2.1.141</ecNumber>
    </recommendedName>
    <alternativeName>
        <fullName evidence="11 14">4-alpha-D-((1-&gt;4)-alpha-D-glucano)trehalose trehalohydrolase</fullName>
    </alternativeName>
    <alternativeName>
        <fullName evidence="10 14">Maltooligosyl trehalose trehalohydrolase</fullName>
    </alternativeName>
</protein>
<evidence type="ECO:0000256" key="12">
    <source>
        <dbReference type="ARBA" id="ARBA00034013"/>
    </source>
</evidence>
<dbReference type="Gene3D" id="3.20.20.80">
    <property type="entry name" value="Glycosidases"/>
    <property type="match status" value="1"/>
</dbReference>
<evidence type="ECO:0000256" key="9">
    <source>
        <dbReference type="ARBA" id="ARBA00023295"/>
    </source>
</evidence>
<evidence type="ECO:0000256" key="2">
    <source>
        <dbReference type="ARBA" id="ARBA00005199"/>
    </source>
</evidence>
<sequence length="603" mass="67806">MKNTALGPRFHDDGTVTFRVWAPACESLQLQWFESAAEQALAMQRGDGGVFTLRVEAEAGRRYWFRLPGGALRPDPASRFQPDGVHGPSQLIDEDSFAWTDSDFRGVTKQQMVLYELHVGAYTAAGSYDALIERFDEMLALGINAIELMPVVETAGKHNWGYDGVNLFAPRNSYGTPDELRRLVNAAHQAGLSVILDVVYNHFGAEGNYLHEFGGYVSQSHTTPWGDAPNFDESGSDTMRRFIVDNALYWIESFHFDGLRLDAIHCMADRSETHVVHEIGQAFAELQSRTDRPLHLIAESNIYDPELLQPLESGGHGFDAIWCDDFLHSVSAILRPDEQLSSRQYRRHDDLDLTLRRGFVYHQTLGSERLRIADDEPVAEVPIESLILSIQNHDFVGNHPDGKRLHQWTSLEAHKAAAALMLVYPAIPMLFMGEESAADQPFFFFTDFGDEPLRQAVEQGRQREYPQHDWTNAASPLSLAAFQRSKLESESAAAMDMRAWYRQLITLRLDWQQRGMMAAENMTASWSETDSLATVTYRNQDQSLFALIRLHAPDETPPAIAVDIDGEVLLSNACTPQPENLNRWSIERYSVLIGRGSTSAFPG</sequence>
<dbReference type="CDD" id="cd11325">
    <property type="entry name" value="AmyAc_GTHase"/>
    <property type="match status" value="1"/>
</dbReference>
<dbReference type="UniPathway" id="UPA00299"/>
<dbReference type="GO" id="GO:0005737">
    <property type="term" value="C:cytoplasm"/>
    <property type="evidence" value="ECO:0007669"/>
    <property type="project" value="UniProtKB-SubCell"/>
</dbReference>
<gene>
    <name evidence="19" type="primary">treZ_2</name>
    <name evidence="19" type="ORF">UC8_46070</name>
</gene>
<dbReference type="PANTHER" id="PTHR43651">
    <property type="entry name" value="1,4-ALPHA-GLUCAN-BRANCHING ENZYME"/>
    <property type="match status" value="1"/>
</dbReference>
<reference evidence="19 20" key="1">
    <citation type="submission" date="2019-08" db="EMBL/GenBank/DDBJ databases">
        <title>Deep-cultivation of Planctomycetes and their phenomic and genomic characterization uncovers novel biology.</title>
        <authorList>
            <person name="Wiegand S."/>
            <person name="Jogler M."/>
            <person name="Boedeker C."/>
            <person name="Pinto D."/>
            <person name="Vollmers J."/>
            <person name="Rivas-Marin E."/>
            <person name="Kohn T."/>
            <person name="Peeters S.H."/>
            <person name="Heuer A."/>
            <person name="Rast P."/>
            <person name="Oberbeckmann S."/>
            <person name="Bunk B."/>
            <person name="Jeske O."/>
            <person name="Meyerdierks A."/>
            <person name="Storesund J.E."/>
            <person name="Kallscheuer N."/>
            <person name="Luecker S."/>
            <person name="Lage O.M."/>
            <person name="Pohl T."/>
            <person name="Merkel B.J."/>
            <person name="Hornburger P."/>
            <person name="Mueller R.-W."/>
            <person name="Bruemmer F."/>
            <person name="Labrenz M."/>
            <person name="Spormann A.M."/>
            <person name="Op den Camp H."/>
            <person name="Overmann J."/>
            <person name="Amann R."/>
            <person name="Jetten M.S.M."/>
            <person name="Mascher T."/>
            <person name="Medema M.H."/>
            <person name="Devos D.P."/>
            <person name="Kaster A.-K."/>
            <person name="Ovreas L."/>
            <person name="Rohde M."/>
            <person name="Galperin M.Y."/>
            <person name="Jogler C."/>
        </authorList>
    </citation>
    <scope>NUCLEOTIDE SEQUENCE [LARGE SCALE GENOMIC DNA]</scope>
    <source>
        <strain evidence="19 20">UC8</strain>
    </source>
</reference>
<dbReference type="EMBL" id="CP042914">
    <property type="protein sequence ID" value="QEG42567.1"/>
    <property type="molecule type" value="Genomic_DNA"/>
</dbReference>
<comment type="catalytic activity">
    <reaction evidence="12 14">
        <text>hydrolysis of (1-&gt;4)-alpha-D-glucosidic linkage in 4-alpha-D-[(1-&gt;4)-alpha-D-glucanosyl]n trehalose to yield trehalose and (1-&gt;4)-alpha-D-glucan.</text>
        <dbReference type="EC" id="3.2.1.141"/>
    </reaction>
</comment>
<evidence type="ECO:0000256" key="5">
    <source>
        <dbReference type="ARBA" id="ARBA00015938"/>
    </source>
</evidence>
<dbReference type="InterPro" id="IPR044901">
    <property type="entry name" value="Trehalose_TreZ_E-set_sf"/>
</dbReference>
<evidence type="ECO:0000256" key="1">
    <source>
        <dbReference type="ARBA" id="ARBA00004496"/>
    </source>
</evidence>